<dbReference type="SUPFAM" id="SSF51735">
    <property type="entry name" value="NAD(P)-binding Rossmann-fold domains"/>
    <property type="match status" value="1"/>
</dbReference>
<dbReference type="GO" id="GO:0016491">
    <property type="term" value="F:oxidoreductase activity"/>
    <property type="evidence" value="ECO:0007669"/>
    <property type="project" value="UniProtKB-KW"/>
</dbReference>
<dbReference type="CDD" id="cd05233">
    <property type="entry name" value="SDR_c"/>
    <property type="match status" value="1"/>
</dbReference>
<evidence type="ECO:0000256" key="2">
    <source>
        <dbReference type="ARBA" id="ARBA00023002"/>
    </source>
</evidence>
<evidence type="ECO:0000256" key="1">
    <source>
        <dbReference type="ARBA" id="ARBA00006484"/>
    </source>
</evidence>
<sequence>MAETAPTWQSSSAVAATPPPARTALVTGASRGIGRAVAQGLAAAGLDIALLARDVARLDDVAASVRASGRRAVVLPADVTDVAQVRDAVARGEDTLGGVDLLVDAAGVIDAEVPAWEADPEEWWRTVEVDVRGPFLLAHTLAPRMLARGGGRLVHLASGASSHEMAGSSAYNVGKTALVRLGAHLHEAGFARGLRVFEVAPGVVATDMTASMPMHAGRTQWTPVERTVELVVAVARGELDACSGWFLRVTHDTVASLRELAAGARPPARRLRVLPAGAEDPLAETLTGR</sequence>
<dbReference type="PANTHER" id="PTHR43669:SF3">
    <property type="entry name" value="ALCOHOL DEHYDROGENASE, PUTATIVE (AFU_ORTHOLOGUE AFUA_3G03445)-RELATED"/>
    <property type="match status" value="1"/>
</dbReference>
<dbReference type="Pfam" id="PF00106">
    <property type="entry name" value="adh_short"/>
    <property type="match status" value="1"/>
</dbReference>
<name>A0A4Q7M0H3_9MICO</name>
<evidence type="ECO:0000313" key="4">
    <source>
        <dbReference type="Proteomes" id="UP000293852"/>
    </source>
</evidence>
<dbReference type="Gene3D" id="3.40.50.720">
    <property type="entry name" value="NAD(P)-binding Rossmann-like Domain"/>
    <property type="match status" value="1"/>
</dbReference>
<protein>
    <submittedName>
        <fullName evidence="3">Short-subunit dehydrogenase</fullName>
    </submittedName>
</protein>
<keyword evidence="4" id="KW-1185">Reference proteome</keyword>
<evidence type="ECO:0000313" key="3">
    <source>
        <dbReference type="EMBL" id="RZS61255.1"/>
    </source>
</evidence>
<dbReference type="RefSeq" id="WP_130413813.1">
    <property type="nucleotide sequence ID" value="NZ_SGWX01000001.1"/>
</dbReference>
<dbReference type="EMBL" id="SGWX01000001">
    <property type="protein sequence ID" value="RZS61255.1"/>
    <property type="molecule type" value="Genomic_DNA"/>
</dbReference>
<gene>
    <name evidence="3" type="ORF">EV386_1550</name>
</gene>
<organism evidence="3 4">
    <name type="scientific">Xylanimonas ulmi</name>
    <dbReference type="NCBI Taxonomy" id="228973"/>
    <lineage>
        <taxon>Bacteria</taxon>
        <taxon>Bacillati</taxon>
        <taxon>Actinomycetota</taxon>
        <taxon>Actinomycetes</taxon>
        <taxon>Micrococcales</taxon>
        <taxon>Promicromonosporaceae</taxon>
        <taxon>Xylanimonas</taxon>
    </lineage>
</organism>
<dbReference type="PRINTS" id="PR00081">
    <property type="entry name" value="GDHRDH"/>
</dbReference>
<dbReference type="Proteomes" id="UP000293852">
    <property type="component" value="Unassembled WGS sequence"/>
</dbReference>
<reference evidence="3 4" key="1">
    <citation type="submission" date="2019-02" db="EMBL/GenBank/DDBJ databases">
        <title>Sequencing the genomes of 1000 actinobacteria strains.</title>
        <authorList>
            <person name="Klenk H.-P."/>
        </authorList>
    </citation>
    <scope>NUCLEOTIDE SEQUENCE [LARGE SCALE GENOMIC DNA]</scope>
    <source>
        <strain evidence="3 4">DSM 16932</strain>
    </source>
</reference>
<dbReference type="InterPro" id="IPR002347">
    <property type="entry name" value="SDR_fam"/>
</dbReference>
<dbReference type="InterPro" id="IPR036291">
    <property type="entry name" value="NAD(P)-bd_dom_sf"/>
</dbReference>
<dbReference type="PROSITE" id="PS00061">
    <property type="entry name" value="ADH_SHORT"/>
    <property type="match status" value="1"/>
</dbReference>
<comment type="caution">
    <text evidence="3">The sequence shown here is derived from an EMBL/GenBank/DDBJ whole genome shotgun (WGS) entry which is preliminary data.</text>
</comment>
<accession>A0A4Q7M0H3</accession>
<dbReference type="PANTHER" id="PTHR43669">
    <property type="entry name" value="5-KETO-D-GLUCONATE 5-REDUCTASE"/>
    <property type="match status" value="1"/>
</dbReference>
<dbReference type="AlphaFoldDB" id="A0A4Q7M0H3"/>
<dbReference type="OrthoDB" id="658698at2"/>
<dbReference type="InterPro" id="IPR020904">
    <property type="entry name" value="Sc_DH/Rdtase_CS"/>
</dbReference>
<proteinExistence type="inferred from homology"/>
<keyword evidence="2" id="KW-0560">Oxidoreductase</keyword>
<comment type="similarity">
    <text evidence="1">Belongs to the short-chain dehydrogenases/reductases (SDR) family.</text>
</comment>